<sequence>MSAKTIFISHSASDTEIMKFFHNAFKDTGVKAVAMEYEGWHRNKEPNWKWIRKEITKSKALFVILTKNVASIMHTRNWVAFEIGVAAASIPQKPVYVFNEEGVDFAVPYLNHYFPHPLSSRRDFEIADYISDVRAPTAKKDFLPQIIRDPQLVYRDKMCKCPNCMTVFSYWGDRMAFKCPCCGELMIKVSPKYVR</sequence>
<dbReference type="RefSeq" id="WP_075053991.1">
    <property type="nucleotide sequence ID" value="NZ_CP007536.1"/>
</dbReference>
<keyword evidence="2" id="KW-1185">Reference proteome</keyword>
<evidence type="ECO:0000313" key="2">
    <source>
        <dbReference type="Proteomes" id="UP000027093"/>
    </source>
</evidence>
<dbReference type="KEGG" id="nvn:NVIE_006510"/>
<evidence type="ECO:0008006" key="3">
    <source>
        <dbReference type="Google" id="ProtNLM"/>
    </source>
</evidence>
<proteinExistence type="predicted"/>
<dbReference type="OrthoDB" id="384227at2157"/>
<protein>
    <recommendedName>
        <fullName evidence="3">TIR domain-containing protein</fullName>
    </recommendedName>
</protein>
<dbReference type="HOGENOM" id="CLU_1393621_0_0_2"/>
<evidence type="ECO:0000313" key="1">
    <source>
        <dbReference type="EMBL" id="AIC14855.1"/>
    </source>
</evidence>
<dbReference type="InterPro" id="IPR035897">
    <property type="entry name" value="Toll_tir_struct_dom_sf"/>
</dbReference>
<dbReference type="EMBL" id="CP007536">
    <property type="protein sequence ID" value="AIC14855.1"/>
    <property type="molecule type" value="Genomic_DNA"/>
</dbReference>
<organism evidence="1 2">
    <name type="scientific">Nitrososphaera viennensis EN76</name>
    <dbReference type="NCBI Taxonomy" id="926571"/>
    <lineage>
        <taxon>Archaea</taxon>
        <taxon>Nitrososphaerota</taxon>
        <taxon>Nitrososphaeria</taxon>
        <taxon>Nitrososphaerales</taxon>
        <taxon>Nitrososphaeraceae</taxon>
        <taxon>Nitrososphaera</taxon>
    </lineage>
</organism>
<name>A0A060HHR5_9ARCH</name>
<dbReference type="SUPFAM" id="SSF52200">
    <property type="entry name" value="Toll/Interleukin receptor TIR domain"/>
    <property type="match status" value="1"/>
</dbReference>
<gene>
    <name evidence="1" type="ORF">NVIE_006510</name>
</gene>
<dbReference type="Gene3D" id="3.40.50.10140">
    <property type="entry name" value="Toll/interleukin-1 receptor homology (TIR) domain"/>
    <property type="match status" value="1"/>
</dbReference>
<dbReference type="Proteomes" id="UP000027093">
    <property type="component" value="Chromosome"/>
</dbReference>
<dbReference type="GeneID" id="74945914"/>
<reference evidence="1 2" key="1">
    <citation type="journal article" date="2014" name="Int. J. Syst. Evol. Microbiol.">
        <title>Nitrososphaera viennensis gen. nov., sp. nov., an aerobic and mesophilic, ammonia-oxidizing archaeon from soil and a member of the archaeal phylum Thaumarchaeota.</title>
        <authorList>
            <person name="Stieglmeier M."/>
            <person name="Klingl A."/>
            <person name="Alves R.J."/>
            <person name="Rittmann S.K."/>
            <person name="Melcher M."/>
            <person name="Leisch N."/>
            <person name="Schleper C."/>
        </authorList>
    </citation>
    <scope>NUCLEOTIDE SEQUENCE [LARGE SCALE GENOMIC DNA]</scope>
    <source>
        <strain evidence="1">EN76</strain>
    </source>
</reference>
<dbReference type="AlphaFoldDB" id="A0A060HHR5"/>
<accession>A0A060HHR5</accession>